<gene>
    <name evidence="2" type="ORF">LPLAT_LOCUS9342</name>
</gene>
<evidence type="ECO:0000313" key="3">
    <source>
        <dbReference type="Proteomes" id="UP001497644"/>
    </source>
</evidence>
<dbReference type="Proteomes" id="UP001497644">
    <property type="component" value="Chromosome 4"/>
</dbReference>
<protein>
    <submittedName>
        <fullName evidence="2">Uncharacterized protein</fullName>
    </submittedName>
</protein>
<feature type="region of interest" description="Disordered" evidence="1">
    <location>
        <begin position="47"/>
        <end position="110"/>
    </location>
</feature>
<sequence>MSMPRAAAANGLAKILNESKDPVLFSCRHVAAAVQFLSQSSSVAVAGGIGKSDPVEADGRGRTRCAETVRSSTTGDIRKRGREEKTRQKVRDRSARGELTSIRDIRNRGI</sequence>
<organism evidence="2 3">
    <name type="scientific">Lasius platythorax</name>
    <dbReference type="NCBI Taxonomy" id="488582"/>
    <lineage>
        <taxon>Eukaryota</taxon>
        <taxon>Metazoa</taxon>
        <taxon>Ecdysozoa</taxon>
        <taxon>Arthropoda</taxon>
        <taxon>Hexapoda</taxon>
        <taxon>Insecta</taxon>
        <taxon>Pterygota</taxon>
        <taxon>Neoptera</taxon>
        <taxon>Endopterygota</taxon>
        <taxon>Hymenoptera</taxon>
        <taxon>Apocrita</taxon>
        <taxon>Aculeata</taxon>
        <taxon>Formicoidea</taxon>
        <taxon>Formicidae</taxon>
        <taxon>Formicinae</taxon>
        <taxon>Lasius</taxon>
        <taxon>Lasius</taxon>
    </lineage>
</organism>
<name>A0AAV2NTW0_9HYME</name>
<dbReference type="EMBL" id="OZ034827">
    <property type="protein sequence ID" value="CAL1683657.1"/>
    <property type="molecule type" value="Genomic_DNA"/>
</dbReference>
<evidence type="ECO:0000313" key="2">
    <source>
        <dbReference type="EMBL" id="CAL1683657.1"/>
    </source>
</evidence>
<reference evidence="2" key="1">
    <citation type="submission" date="2024-04" db="EMBL/GenBank/DDBJ databases">
        <authorList>
            <consortium name="Molecular Ecology Group"/>
        </authorList>
    </citation>
    <scope>NUCLEOTIDE SEQUENCE</scope>
</reference>
<dbReference type="AlphaFoldDB" id="A0AAV2NTW0"/>
<accession>A0AAV2NTW0</accession>
<feature type="compositionally biased region" description="Basic and acidic residues" evidence="1">
    <location>
        <begin position="76"/>
        <end position="110"/>
    </location>
</feature>
<feature type="compositionally biased region" description="Basic and acidic residues" evidence="1">
    <location>
        <begin position="53"/>
        <end position="67"/>
    </location>
</feature>
<keyword evidence="3" id="KW-1185">Reference proteome</keyword>
<proteinExistence type="predicted"/>
<evidence type="ECO:0000256" key="1">
    <source>
        <dbReference type="SAM" id="MobiDB-lite"/>
    </source>
</evidence>